<dbReference type="AlphaFoldDB" id="A0A0E9WXY0"/>
<proteinExistence type="predicted"/>
<reference evidence="1" key="2">
    <citation type="journal article" date="2015" name="Fish Shellfish Immunol.">
        <title>Early steps in the European eel (Anguilla anguilla)-Vibrio vulnificus interaction in the gills: Role of the RtxA13 toxin.</title>
        <authorList>
            <person name="Callol A."/>
            <person name="Pajuelo D."/>
            <person name="Ebbesson L."/>
            <person name="Teles M."/>
            <person name="MacKenzie S."/>
            <person name="Amaro C."/>
        </authorList>
    </citation>
    <scope>NUCLEOTIDE SEQUENCE</scope>
</reference>
<name>A0A0E9WXY0_ANGAN</name>
<evidence type="ECO:0000313" key="1">
    <source>
        <dbReference type="EMBL" id="JAH94470.1"/>
    </source>
</evidence>
<organism evidence="1">
    <name type="scientific">Anguilla anguilla</name>
    <name type="common">European freshwater eel</name>
    <name type="synonym">Muraena anguilla</name>
    <dbReference type="NCBI Taxonomy" id="7936"/>
    <lineage>
        <taxon>Eukaryota</taxon>
        <taxon>Metazoa</taxon>
        <taxon>Chordata</taxon>
        <taxon>Craniata</taxon>
        <taxon>Vertebrata</taxon>
        <taxon>Euteleostomi</taxon>
        <taxon>Actinopterygii</taxon>
        <taxon>Neopterygii</taxon>
        <taxon>Teleostei</taxon>
        <taxon>Anguilliformes</taxon>
        <taxon>Anguillidae</taxon>
        <taxon>Anguilla</taxon>
    </lineage>
</organism>
<protein>
    <submittedName>
        <fullName evidence="1">Uncharacterized protein</fullName>
    </submittedName>
</protein>
<dbReference type="EMBL" id="GBXM01014107">
    <property type="protein sequence ID" value="JAH94470.1"/>
    <property type="molecule type" value="Transcribed_RNA"/>
</dbReference>
<accession>A0A0E9WXY0</accession>
<reference evidence="1" key="1">
    <citation type="submission" date="2014-11" db="EMBL/GenBank/DDBJ databases">
        <authorList>
            <person name="Amaro Gonzalez C."/>
        </authorList>
    </citation>
    <scope>NUCLEOTIDE SEQUENCE</scope>
</reference>
<sequence>MLGSNISTSKTYLNQFSHMMHYSAWYLFNWNTLVRKYIHKLNVTSFEGAIFIFGFYKLCIIL</sequence>